<dbReference type="Gene3D" id="1.10.238.10">
    <property type="entry name" value="EF-hand"/>
    <property type="match status" value="1"/>
</dbReference>
<dbReference type="InterPro" id="IPR027267">
    <property type="entry name" value="AH/BAR_dom_sf"/>
</dbReference>
<dbReference type="InterPro" id="IPR036871">
    <property type="entry name" value="PX_dom_sf"/>
</dbReference>
<dbReference type="SMART" id="SM00312">
    <property type="entry name" value="PX"/>
    <property type="match status" value="1"/>
</dbReference>
<dbReference type="Pfam" id="PF00787">
    <property type="entry name" value="PX"/>
    <property type="match status" value="1"/>
</dbReference>
<comment type="caution">
    <text evidence="12">The sequence shown here is derived from an EMBL/GenBank/DDBJ whole genome shotgun (WGS) entry which is preliminary data.</text>
</comment>
<evidence type="ECO:0000256" key="5">
    <source>
        <dbReference type="ARBA" id="ARBA00014268"/>
    </source>
</evidence>
<reference evidence="12" key="1">
    <citation type="journal article" date="2020" name="Fungal Divers.">
        <title>Resolving the Mortierellaceae phylogeny through synthesis of multi-gene phylogenetics and phylogenomics.</title>
        <authorList>
            <person name="Vandepol N."/>
            <person name="Liber J."/>
            <person name="Desiro A."/>
            <person name="Na H."/>
            <person name="Kennedy M."/>
            <person name="Barry K."/>
            <person name="Grigoriev I.V."/>
            <person name="Miller A.N."/>
            <person name="O'Donnell K."/>
            <person name="Stajich J.E."/>
            <person name="Bonito G."/>
        </authorList>
    </citation>
    <scope>NUCLEOTIDE SEQUENCE</scope>
    <source>
        <strain evidence="12">REB-010B</strain>
    </source>
</reference>
<evidence type="ECO:0000256" key="2">
    <source>
        <dbReference type="ARBA" id="ARBA00004287"/>
    </source>
</evidence>
<feature type="domain" description="PX" evidence="11">
    <location>
        <begin position="238"/>
        <end position="346"/>
    </location>
</feature>
<dbReference type="Proteomes" id="UP000738325">
    <property type="component" value="Unassembled WGS sequence"/>
</dbReference>
<dbReference type="OrthoDB" id="10064318at2759"/>
<evidence type="ECO:0000256" key="3">
    <source>
        <dbReference type="ARBA" id="ARBA00004496"/>
    </source>
</evidence>
<protein>
    <recommendedName>
        <fullName evidence="5">Sorting nexin MVP1</fullName>
    </recommendedName>
    <alternativeName>
        <fullName evidence="10">Sorting nexin mvp1</fullName>
    </alternativeName>
</protein>
<name>A0A9P6USD0_9FUNG</name>
<comment type="similarity">
    <text evidence="4">Belongs to the sorting nexin family.</text>
</comment>
<sequence>MNRVQEPTDVMTASFAAPPFEVSDPWGATTPRGLNPLDLSTILSGMPLPQIYTTAFDLAQPVGGKITVSALNRILSVSGLPAATVDKILNIVVAPTRSRITKGECSVTLAFVAMAQKNMVLSIENLTAHRDDLPIPHLPGLEAIDFGNVNEPDIYTTSSSLPRHHHPVHVGSSVQDPWRSSMIVSPGKNSINGGGGGGYPPAPSFLASPPIPSPELLPSRSTDPEATRKEMYQWFLNVDTIHISFAPEKEGVFLFKHTNYIVESKNRQTTVIRRFSDFWWMLEVLAKRFPFRVLPNLPPKRLGVADEVFLERRLRGLTRFMNALVRHPVLRNDPLVVSFLTEPVELALWRKNVVISTEDEFTTRLPIGEALAKQVPQTLDIELESVKRRLPASIEYYRSMVQVLGRVQKRTEASAADYTRFSLALNALADCERKCHIDDCYNCGQLSQGYSKISMHINQTSHMLEEQAKNTHRVMVESLKRHRDLLVSMQELMQRRDQSREGSVAEMLKKRIASNEAKLKTLKASAATAAANAANAGSGDGSQYDEKIEKVSNNIISDQVELEVQNQRAVLVQHTLWMEITYYHKSHAQIASMYQAFVNGQMKTSQSLYDNWKSLSPVVHDLPMEVNGFN</sequence>
<dbReference type="FunFam" id="3.30.1520.10:FF:000042">
    <property type="entry name" value="Sorting nexin mvp1"/>
    <property type="match status" value="1"/>
</dbReference>
<evidence type="ECO:0000256" key="4">
    <source>
        <dbReference type="ARBA" id="ARBA00010883"/>
    </source>
</evidence>
<evidence type="ECO:0000256" key="10">
    <source>
        <dbReference type="ARBA" id="ARBA00072009"/>
    </source>
</evidence>
<evidence type="ECO:0000313" key="13">
    <source>
        <dbReference type="Proteomes" id="UP000738325"/>
    </source>
</evidence>
<evidence type="ECO:0000256" key="9">
    <source>
        <dbReference type="ARBA" id="ARBA00023136"/>
    </source>
</evidence>
<dbReference type="GO" id="GO:0005768">
    <property type="term" value="C:endosome"/>
    <property type="evidence" value="ECO:0007669"/>
    <property type="project" value="TreeGrafter"/>
</dbReference>
<evidence type="ECO:0000313" key="12">
    <source>
        <dbReference type="EMBL" id="KAG0317639.1"/>
    </source>
</evidence>
<dbReference type="InterPro" id="IPR045734">
    <property type="entry name" value="Snx8_BAR_dom"/>
</dbReference>
<dbReference type="EMBL" id="JAAAIP010000413">
    <property type="protein sequence ID" value="KAG0317639.1"/>
    <property type="molecule type" value="Genomic_DNA"/>
</dbReference>
<gene>
    <name evidence="12" type="primary">MVP1_2</name>
    <name evidence="12" type="ORF">BGZ99_006181</name>
</gene>
<dbReference type="InterPro" id="IPR035704">
    <property type="entry name" value="SNX8/Mvp1_PX"/>
</dbReference>
<dbReference type="Gene3D" id="3.30.1520.10">
    <property type="entry name" value="Phox-like domain"/>
    <property type="match status" value="1"/>
</dbReference>
<dbReference type="GO" id="GO:0042147">
    <property type="term" value="P:retrograde transport, endosome to Golgi"/>
    <property type="evidence" value="ECO:0007669"/>
    <property type="project" value="InterPro"/>
</dbReference>
<dbReference type="SUPFAM" id="SSF64268">
    <property type="entry name" value="PX domain"/>
    <property type="match status" value="1"/>
</dbReference>
<dbReference type="GO" id="GO:0016020">
    <property type="term" value="C:membrane"/>
    <property type="evidence" value="ECO:0007669"/>
    <property type="project" value="UniProtKB-SubCell"/>
</dbReference>
<evidence type="ECO:0000256" key="1">
    <source>
        <dbReference type="ARBA" id="ARBA00002474"/>
    </source>
</evidence>
<keyword evidence="6" id="KW-0813">Transport</keyword>
<dbReference type="GO" id="GO:0005829">
    <property type="term" value="C:cytosol"/>
    <property type="evidence" value="ECO:0007669"/>
    <property type="project" value="GOC"/>
</dbReference>
<proteinExistence type="inferred from homology"/>
<dbReference type="CDD" id="cd06866">
    <property type="entry name" value="PX_SNX8_Mvp1p_like"/>
    <property type="match status" value="1"/>
</dbReference>
<dbReference type="InterPro" id="IPR001683">
    <property type="entry name" value="PX_dom"/>
</dbReference>
<organism evidence="12 13">
    <name type="scientific">Dissophora globulifera</name>
    <dbReference type="NCBI Taxonomy" id="979702"/>
    <lineage>
        <taxon>Eukaryota</taxon>
        <taxon>Fungi</taxon>
        <taxon>Fungi incertae sedis</taxon>
        <taxon>Mucoromycota</taxon>
        <taxon>Mortierellomycotina</taxon>
        <taxon>Mortierellomycetes</taxon>
        <taxon>Mortierellales</taxon>
        <taxon>Mortierellaceae</taxon>
        <taxon>Dissophora</taxon>
    </lineage>
</organism>
<dbReference type="PANTHER" id="PTHR47554">
    <property type="entry name" value="SORTING NEXIN MVP1"/>
    <property type="match status" value="1"/>
</dbReference>
<evidence type="ECO:0000256" key="8">
    <source>
        <dbReference type="ARBA" id="ARBA00022927"/>
    </source>
</evidence>
<keyword evidence="8" id="KW-0653">Protein transport</keyword>
<evidence type="ECO:0000259" key="11">
    <source>
        <dbReference type="PROSITE" id="PS50195"/>
    </source>
</evidence>
<keyword evidence="9" id="KW-0472">Membrane</keyword>
<dbReference type="Pfam" id="PF19566">
    <property type="entry name" value="Snx8_BAR_dom"/>
    <property type="match status" value="1"/>
</dbReference>
<dbReference type="PANTHER" id="PTHR47554:SF1">
    <property type="entry name" value="SORTING NEXIN MVP1"/>
    <property type="match status" value="1"/>
</dbReference>
<comment type="subcellular location">
    <subcellularLocation>
        <location evidence="3">Cytoplasm</location>
    </subcellularLocation>
    <subcellularLocation>
        <location evidence="2">Membrane</location>
        <topology evidence="2">Peripheral membrane protein</topology>
        <orientation evidence="2">Cytoplasmic side</orientation>
    </subcellularLocation>
</comment>
<dbReference type="Gene3D" id="1.20.1270.60">
    <property type="entry name" value="Arfaptin homology (AH) domain/BAR domain"/>
    <property type="match status" value="1"/>
</dbReference>
<dbReference type="GO" id="GO:0006623">
    <property type="term" value="P:protein targeting to vacuole"/>
    <property type="evidence" value="ECO:0007669"/>
    <property type="project" value="TreeGrafter"/>
</dbReference>
<dbReference type="PROSITE" id="PS50195">
    <property type="entry name" value="PX"/>
    <property type="match status" value="1"/>
</dbReference>
<dbReference type="AlphaFoldDB" id="A0A9P6USD0"/>
<dbReference type="GO" id="GO:0032266">
    <property type="term" value="F:phosphatidylinositol-3-phosphate binding"/>
    <property type="evidence" value="ECO:0007669"/>
    <property type="project" value="TreeGrafter"/>
</dbReference>
<keyword evidence="13" id="KW-1185">Reference proteome</keyword>
<evidence type="ECO:0000256" key="7">
    <source>
        <dbReference type="ARBA" id="ARBA00022490"/>
    </source>
</evidence>
<dbReference type="InterPro" id="IPR028662">
    <property type="entry name" value="SNX8/Mvp1"/>
</dbReference>
<keyword evidence="7" id="KW-0963">Cytoplasm</keyword>
<evidence type="ECO:0000256" key="6">
    <source>
        <dbReference type="ARBA" id="ARBA00022448"/>
    </source>
</evidence>
<accession>A0A9P6USD0</accession>
<comment type="function">
    <text evidence="1">Required for vacuolar protein sorting.</text>
</comment>